<evidence type="ECO:0000313" key="1">
    <source>
        <dbReference type="EMBL" id="AEJ44748.1"/>
    </source>
</evidence>
<evidence type="ECO:0008006" key="3">
    <source>
        <dbReference type="Google" id="ProtNLM"/>
    </source>
</evidence>
<dbReference type="EMBL" id="CP002902">
    <property type="protein sequence ID" value="AEJ44748.1"/>
    <property type="molecule type" value="Genomic_DNA"/>
</dbReference>
<reference evidence="2" key="2">
    <citation type="submission" date="2011-06" db="EMBL/GenBank/DDBJ databases">
        <title>The complete genome sequence of Alicyclobacillus acidocaldarius sp. Tc-4-1.</title>
        <authorList>
            <person name="Chen Y."/>
            <person name="He Y."/>
            <person name="Dong Z."/>
            <person name="Hu S."/>
        </authorList>
    </citation>
    <scope>NUCLEOTIDE SEQUENCE [LARGE SCALE GENOMIC DNA]</scope>
    <source>
        <strain evidence="2">Tc-4-1</strain>
    </source>
</reference>
<dbReference type="Proteomes" id="UP000000292">
    <property type="component" value="Chromosome"/>
</dbReference>
<dbReference type="STRING" id="1048834.TC41_2857"/>
<sequence length="91" mass="10139">MDSLLARLESLVDQVLDGLIRGETAELLPLMSAQCECLQKLDGVSLEAHGERLRLIAERAMLQQQLIQQGLGLSQAFLGRIYQRNGFLSWA</sequence>
<dbReference type="KEGG" id="aad:TC41_2857"/>
<gene>
    <name evidence="1" type="ordered locus">TC41_2857</name>
</gene>
<reference evidence="1 2" key="1">
    <citation type="journal article" date="2011" name="J. Bacteriol.">
        <title>Complete Genome Sequence of Alicyclobacillus acidocaldarius Strain Tc-4-1.</title>
        <authorList>
            <person name="Chen Y."/>
            <person name="He Y."/>
            <person name="Zhang B."/>
            <person name="Yang J."/>
            <person name="Li W."/>
            <person name="Dong Z."/>
            <person name="Hu S."/>
        </authorList>
    </citation>
    <scope>NUCLEOTIDE SEQUENCE [LARGE SCALE GENOMIC DNA]</scope>
    <source>
        <strain evidence="1 2">Tc-4-1</strain>
    </source>
</reference>
<accession>F8IK42</accession>
<evidence type="ECO:0000313" key="2">
    <source>
        <dbReference type="Proteomes" id="UP000000292"/>
    </source>
</evidence>
<proteinExistence type="predicted"/>
<dbReference type="HOGENOM" id="CLU_2420485_0_0_9"/>
<name>F8IK42_ALIAT</name>
<dbReference type="PATRIC" id="fig|1048834.4.peg.2712"/>
<organism evidence="1 2">
    <name type="scientific">Alicyclobacillus acidocaldarius (strain Tc-4-1)</name>
    <name type="common">Bacillus acidocaldarius</name>
    <dbReference type="NCBI Taxonomy" id="1048834"/>
    <lineage>
        <taxon>Bacteria</taxon>
        <taxon>Bacillati</taxon>
        <taxon>Bacillota</taxon>
        <taxon>Bacilli</taxon>
        <taxon>Bacillales</taxon>
        <taxon>Alicyclobacillaceae</taxon>
        <taxon>Alicyclobacillus</taxon>
    </lineage>
</organism>
<dbReference type="AlphaFoldDB" id="F8IK42"/>
<protein>
    <recommendedName>
        <fullName evidence="3">Flagellar protein FliT</fullName>
    </recommendedName>
</protein>